<keyword evidence="2 7" id="KW-0813">Transport</keyword>
<dbReference type="CDD" id="cd06261">
    <property type="entry name" value="TM_PBP2"/>
    <property type="match status" value="1"/>
</dbReference>
<proteinExistence type="inferred from homology"/>
<dbReference type="PANTHER" id="PTHR32243:SF18">
    <property type="entry name" value="INNER MEMBRANE ABC TRANSPORTER PERMEASE PROTEIN YCJP"/>
    <property type="match status" value="1"/>
</dbReference>
<feature type="domain" description="ABC transmembrane type-1" evidence="8">
    <location>
        <begin position="1"/>
        <end position="127"/>
    </location>
</feature>
<name>A0A9D2LZ29_9FIRM</name>
<comment type="similarity">
    <text evidence="7">Belongs to the binding-protein-dependent transport system permease family.</text>
</comment>
<evidence type="ECO:0000256" key="2">
    <source>
        <dbReference type="ARBA" id="ARBA00022448"/>
    </source>
</evidence>
<evidence type="ECO:0000313" key="10">
    <source>
        <dbReference type="Proteomes" id="UP000824214"/>
    </source>
</evidence>
<gene>
    <name evidence="9" type="ORF">H9942_07360</name>
</gene>
<keyword evidence="4 7" id="KW-0812">Transmembrane</keyword>
<sequence>ITDTYLALILSHLLINVPFIVWVMIPYFESIPVELDEAAKVDGCRTLSAFLRVILPLTGPGLITTSLLSIIFSWNNFLFSLILAGGNTRTVPLALLSFVSYASVDWGAMMAAAVVITLPILVISLLAQKYIIAGLTAGAVKG</sequence>
<protein>
    <submittedName>
        <fullName evidence="9">Carbohydrate ABC transporter permease</fullName>
    </submittedName>
</protein>
<dbReference type="Gene3D" id="1.10.3720.10">
    <property type="entry name" value="MetI-like"/>
    <property type="match status" value="1"/>
</dbReference>
<evidence type="ECO:0000256" key="7">
    <source>
        <dbReference type="RuleBase" id="RU363032"/>
    </source>
</evidence>
<feature type="transmembrane region" description="Helical" evidence="7">
    <location>
        <begin position="6"/>
        <end position="28"/>
    </location>
</feature>
<dbReference type="EMBL" id="DWXZ01000153">
    <property type="protein sequence ID" value="HJB37869.1"/>
    <property type="molecule type" value="Genomic_DNA"/>
</dbReference>
<comment type="caution">
    <text evidence="9">The sequence shown here is derived from an EMBL/GenBank/DDBJ whole genome shotgun (WGS) entry which is preliminary data.</text>
</comment>
<feature type="non-terminal residue" evidence="9">
    <location>
        <position position="1"/>
    </location>
</feature>
<dbReference type="Proteomes" id="UP000824214">
    <property type="component" value="Unassembled WGS sequence"/>
</dbReference>
<feature type="transmembrane region" description="Helical" evidence="7">
    <location>
        <begin position="106"/>
        <end position="127"/>
    </location>
</feature>
<dbReference type="InterPro" id="IPR000515">
    <property type="entry name" value="MetI-like"/>
</dbReference>
<reference evidence="9" key="2">
    <citation type="submission" date="2021-04" db="EMBL/GenBank/DDBJ databases">
        <authorList>
            <person name="Gilroy R."/>
        </authorList>
    </citation>
    <scope>NUCLEOTIDE SEQUENCE</scope>
    <source>
        <strain evidence="9">ChiBcolR8-3208</strain>
    </source>
</reference>
<keyword evidence="6 7" id="KW-0472">Membrane</keyword>
<dbReference type="AlphaFoldDB" id="A0A9D2LZ29"/>
<dbReference type="GO" id="GO:0005886">
    <property type="term" value="C:plasma membrane"/>
    <property type="evidence" value="ECO:0007669"/>
    <property type="project" value="UniProtKB-SubCell"/>
</dbReference>
<comment type="subcellular location">
    <subcellularLocation>
        <location evidence="1 7">Cell membrane</location>
        <topology evidence="1 7">Multi-pass membrane protein</topology>
    </subcellularLocation>
</comment>
<feature type="transmembrane region" description="Helical" evidence="7">
    <location>
        <begin position="49"/>
        <end position="74"/>
    </location>
</feature>
<dbReference type="PANTHER" id="PTHR32243">
    <property type="entry name" value="MALTOSE TRANSPORT SYSTEM PERMEASE-RELATED"/>
    <property type="match status" value="1"/>
</dbReference>
<organism evidence="9 10">
    <name type="scientific">Candidatus Acutalibacter ornithocaccae</name>
    <dbReference type="NCBI Taxonomy" id="2838416"/>
    <lineage>
        <taxon>Bacteria</taxon>
        <taxon>Bacillati</taxon>
        <taxon>Bacillota</taxon>
        <taxon>Clostridia</taxon>
        <taxon>Eubacteriales</taxon>
        <taxon>Acutalibacteraceae</taxon>
        <taxon>Acutalibacter</taxon>
    </lineage>
</organism>
<evidence type="ECO:0000256" key="5">
    <source>
        <dbReference type="ARBA" id="ARBA00022989"/>
    </source>
</evidence>
<dbReference type="InterPro" id="IPR050901">
    <property type="entry name" value="BP-dep_ABC_trans_perm"/>
</dbReference>
<evidence type="ECO:0000256" key="1">
    <source>
        <dbReference type="ARBA" id="ARBA00004651"/>
    </source>
</evidence>
<dbReference type="GO" id="GO:0055085">
    <property type="term" value="P:transmembrane transport"/>
    <property type="evidence" value="ECO:0007669"/>
    <property type="project" value="InterPro"/>
</dbReference>
<evidence type="ECO:0000259" key="8">
    <source>
        <dbReference type="PROSITE" id="PS50928"/>
    </source>
</evidence>
<dbReference type="SUPFAM" id="SSF161098">
    <property type="entry name" value="MetI-like"/>
    <property type="match status" value="1"/>
</dbReference>
<dbReference type="InterPro" id="IPR035906">
    <property type="entry name" value="MetI-like_sf"/>
</dbReference>
<dbReference type="Pfam" id="PF00528">
    <property type="entry name" value="BPD_transp_1"/>
    <property type="match status" value="1"/>
</dbReference>
<evidence type="ECO:0000256" key="4">
    <source>
        <dbReference type="ARBA" id="ARBA00022692"/>
    </source>
</evidence>
<evidence type="ECO:0000313" key="9">
    <source>
        <dbReference type="EMBL" id="HJB37869.1"/>
    </source>
</evidence>
<evidence type="ECO:0000256" key="6">
    <source>
        <dbReference type="ARBA" id="ARBA00023136"/>
    </source>
</evidence>
<dbReference type="PROSITE" id="PS50928">
    <property type="entry name" value="ABC_TM1"/>
    <property type="match status" value="1"/>
</dbReference>
<accession>A0A9D2LZ29</accession>
<keyword evidence="5 7" id="KW-1133">Transmembrane helix</keyword>
<keyword evidence="3" id="KW-1003">Cell membrane</keyword>
<evidence type="ECO:0000256" key="3">
    <source>
        <dbReference type="ARBA" id="ARBA00022475"/>
    </source>
</evidence>
<reference evidence="9" key="1">
    <citation type="journal article" date="2021" name="PeerJ">
        <title>Extensive microbial diversity within the chicken gut microbiome revealed by metagenomics and culture.</title>
        <authorList>
            <person name="Gilroy R."/>
            <person name="Ravi A."/>
            <person name="Getino M."/>
            <person name="Pursley I."/>
            <person name="Horton D.L."/>
            <person name="Alikhan N.F."/>
            <person name="Baker D."/>
            <person name="Gharbi K."/>
            <person name="Hall N."/>
            <person name="Watson M."/>
            <person name="Adriaenssens E.M."/>
            <person name="Foster-Nyarko E."/>
            <person name="Jarju S."/>
            <person name="Secka A."/>
            <person name="Antonio M."/>
            <person name="Oren A."/>
            <person name="Chaudhuri R.R."/>
            <person name="La Ragione R."/>
            <person name="Hildebrand F."/>
            <person name="Pallen M.J."/>
        </authorList>
    </citation>
    <scope>NUCLEOTIDE SEQUENCE</scope>
    <source>
        <strain evidence="9">ChiBcolR8-3208</strain>
    </source>
</reference>